<organism evidence="1 2">
    <name type="scientific">Caligus rogercresseyi</name>
    <name type="common">Sea louse</name>
    <dbReference type="NCBI Taxonomy" id="217165"/>
    <lineage>
        <taxon>Eukaryota</taxon>
        <taxon>Metazoa</taxon>
        <taxon>Ecdysozoa</taxon>
        <taxon>Arthropoda</taxon>
        <taxon>Crustacea</taxon>
        <taxon>Multicrustacea</taxon>
        <taxon>Hexanauplia</taxon>
        <taxon>Copepoda</taxon>
        <taxon>Siphonostomatoida</taxon>
        <taxon>Caligidae</taxon>
        <taxon>Caligus</taxon>
    </lineage>
</organism>
<dbReference type="AlphaFoldDB" id="A0A7T8GXE6"/>
<gene>
    <name evidence="1" type="ORF">FKW44_020085</name>
</gene>
<evidence type="ECO:0000313" key="2">
    <source>
        <dbReference type="Proteomes" id="UP000595437"/>
    </source>
</evidence>
<accession>A0A7T8GXE6</accession>
<sequence>MYLEDWDCFYSNDEDNGVITRSTTLSSPSRPMKSSTSVAYLFRGRPTFPSHVIKLWNSFKALRSAKTRVMDWTEKRTLSGNARSKSNAGMGYT</sequence>
<keyword evidence="2" id="KW-1185">Reference proteome</keyword>
<name>A0A7T8GXE6_CALRO</name>
<protein>
    <submittedName>
        <fullName evidence="1">Uncharacterized protein</fullName>
    </submittedName>
</protein>
<reference evidence="2" key="1">
    <citation type="submission" date="2021-01" db="EMBL/GenBank/DDBJ databases">
        <title>Caligus Genome Assembly.</title>
        <authorList>
            <person name="Gallardo-Escarate C."/>
        </authorList>
    </citation>
    <scope>NUCLEOTIDE SEQUENCE [LARGE SCALE GENOMIC DNA]</scope>
</reference>
<dbReference type="Proteomes" id="UP000595437">
    <property type="component" value="Chromosome 14"/>
</dbReference>
<proteinExistence type="predicted"/>
<dbReference type="EMBL" id="CP045903">
    <property type="protein sequence ID" value="QQP39261.1"/>
    <property type="molecule type" value="Genomic_DNA"/>
</dbReference>
<evidence type="ECO:0000313" key="1">
    <source>
        <dbReference type="EMBL" id="QQP39261.1"/>
    </source>
</evidence>